<dbReference type="InterPro" id="IPR051016">
    <property type="entry name" value="Diverse_Substrate_AcTransf"/>
</dbReference>
<dbReference type="CDD" id="cd04301">
    <property type="entry name" value="NAT_SF"/>
    <property type="match status" value="1"/>
</dbReference>
<dbReference type="PROSITE" id="PS51186">
    <property type="entry name" value="GNAT"/>
    <property type="match status" value="1"/>
</dbReference>
<evidence type="ECO:0000256" key="2">
    <source>
        <dbReference type="ARBA" id="ARBA00023315"/>
    </source>
</evidence>
<gene>
    <name evidence="4" type="ORF">H9646_01155</name>
</gene>
<dbReference type="Pfam" id="PF00583">
    <property type="entry name" value="Acetyltransf_1"/>
    <property type="match status" value="1"/>
</dbReference>
<dbReference type="RefSeq" id="WP_191721495.1">
    <property type="nucleotide sequence ID" value="NZ_JACSQK010000001.1"/>
</dbReference>
<keyword evidence="5" id="KW-1185">Reference proteome</keyword>
<evidence type="ECO:0000256" key="1">
    <source>
        <dbReference type="ARBA" id="ARBA00022679"/>
    </source>
</evidence>
<dbReference type="EMBL" id="JACSQK010000001">
    <property type="protein sequence ID" value="MBD7959079.1"/>
    <property type="molecule type" value="Genomic_DNA"/>
</dbReference>
<evidence type="ECO:0000313" key="5">
    <source>
        <dbReference type="Proteomes" id="UP000634919"/>
    </source>
</evidence>
<dbReference type="InterPro" id="IPR016181">
    <property type="entry name" value="Acyl_CoA_acyltransferase"/>
</dbReference>
<feature type="domain" description="N-acetyltransferase" evidence="3">
    <location>
        <begin position="11"/>
        <end position="158"/>
    </location>
</feature>
<protein>
    <submittedName>
        <fullName evidence="4">GNAT family N-acetyltransferase</fullName>
    </submittedName>
</protein>
<reference evidence="4 5" key="1">
    <citation type="submission" date="2020-08" db="EMBL/GenBank/DDBJ databases">
        <title>A Genomic Blueprint of the Chicken Gut Microbiome.</title>
        <authorList>
            <person name="Gilroy R."/>
            <person name="Ravi A."/>
            <person name="Getino M."/>
            <person name="Pursley I."/>
            <person name="Horton D.L."/>
            <person name="Alikhan N.-F."/>
            <person name="Baker D."/>
            <person name="Gharbi K."/>
            <person name="Hall N."/>
            <person name="Watson M."/>
            <person name="Adriaenssens E.M."/>
            <person name="Foster-Nyarko E."/>
            <person name="Jarju S."/>
            <person name="Secka A."/>
            <person name="Antonio M."/>
            <person name="Oren A."/>
            <person name="Chaudhuri R."/>
            <person name="La Ragione R.M."/>
            <person name="Hildebrand F."/>
            <person name="Pallen M.J."/>
        </authorList>
    </citation>
    <scope>NUCLEOTIDE SEQUENCE [LARGE SCALE GENOMIC DNA]</scope>
    <source>
        <strain evidence="4 5">Sa2CVA6</strain>
    </source>
</reference>
<keyword evidence="1" id="KW-0808">Transferase</keyword>
<accession>A0ABR8S6H2</accession>
<dbReference type="Proteomes" id="UP000634919">
    <property type="component" value="Unassembled WGS sequence"/>
</dbReference>
<sequence>MNICDPVVEGVQVRQVQPHDQTQWMHLYRQYAHFYGVPMSDAILERTWSWLLDPMHPLEGLVAESAGQRLTGLAHFRACPEPLMAQEVGYLDDLFVLHDHRGLGIGQCLMMNIDAIARERGWPLVRWVTSDANTQARHLYDKLAQLTSWVTYDLDTQR</sequence>
<name>A0ABR8S6H2_9BURK</name>
<keyword evidence="2" id="KW-0012">Acyltransferase</keyword>
<evidence type="ECO:0000313" key="4">
    <source>
        <dbReference type="EMBL" id="MBD7959079.1"/>
    </source>
</evidence>
<evidence type="ECO:0000259" key="3">
    <source>
        <dbReference type="PROSITE" id="PS51186"/>
    </source>
</evidence>
<comment type="caution">
    <text evidence="4">The sequence shown here is derived from an EMBL/GenBank/DDBJ whole genome shotgun (WGS) entry which is preliminary data.</text>
</comment>
<dbReference type="PANTHER" id="PTHR10545">
    <property type="entry name" value="DIAMINE N-ACETYLTRANSFERASE"/>
    <property type="match status" value="1"/>
</dbReference>
<dbReference type="SUPFAM" id="SSF55729">
    <property type="entry name" value="Acyl-CoA N-acyltransferases (Nat)"/>
    <property type="match status" value="1"/>
</dbReference>
<organism evidence="4 5">
    <name type="scientific">Comamonas avium</name>
    <dbReference type="NCBI Taxonomy" id="2762231"/>
    <lineage>
        <taxon>Bacteria</taxon>
        <taxon>Pseudomonadati</taxon>
        <taxon>Pseudomonadota</taxon>
        <taxon>Betaproteobacteria</taxon>
        <taxon>Burkholderiales</taxon>
        <taxon>Comamonadaceae</taxon>
        <taxon>Comamonas</taxon>
    </lineage>
</organism>
<proteinExistence type="predicted"/>
<dbReference type="PANTHER" id="PTHR10545:SF42">
    <property type="entry name" value="ACETYLTRANSFERASE"/>
    <property type="match status" value="1"/>
</dbReference>
<dbReference type="InterPro" id="IPR000182">
    <property type="entry name" value="GNAT_dom"/>
</dbReference>
<dbReference type="Gene3D" id="3.40.630.30">
    <property type="match status" value="1"/>
</dbReference>